<sequence length="90" mass="9991">MARSRPPPVLASCCDPMAYSQSPTACGDRALKANTTRRIEYGIVKDSAPVLGRRLDSPESFWSIISRSLLKVLVGGKLADWIMIRVVRWT</sequence>
<evidence type="ECO:0000313" key="1">
    <source>
        <dbReference type="EMBL" id="CZT16406.1"/>
    </source>
</evidence>
<dbReference type="Proteomes" id="UP000225277">
    <property type="component" value="Unassembled WGS sequence"/>
</dbReference>
<name>A0A2D3UYX4_9PEZI</name>
<proteinExistence type="predicted"/>
<accession>A0A2D3UYX4</accession>
<gene>
    <name evidence="1" type="ORF">RCC_02249</name>
</gene>
<evidence type="ECO:0000313" key="2">
    <source>
        <dbReference type="Proteomes" id="UP000225277"/>
    </source>
</evidence>
<dbReference type="GeneID" id="35597470"/>
<keyword evidence="2" id="KW-1185">Reference proteome</keyword>
<dbReference type="AlphaFoldDB" id="A0A2D3UYX4"/>
<dbReference type="RefSeq" id="XP_023623299.1">
    <property type="nucleotide sequence ID" value="XM_023767531.1"/>
</dbReference>
<reference evidence="1 2" key="1">
    <citation type="submission" date="2016-03" db="EMBL/GenBank/DDBJ databases">
        <authorList>
            <person name="Ploux O."/>
        </authorList>
    </citation>
    <scope>NUCLEOTIDE SEQUENCE [LARGE SCALE GENOMIC DNA]</scope>
    <source>
        <strain evidence="1 2">URUG2</strain>
    </source>
</reference>
<dbReference type="EMBL" id="FJUY01000002">
    <property type="protein sequence ID" value="CZT16406.1"/>
    <property type="molecule type" value="Genomic_DNA"/>
</dbReference>
<organism evidence="1 2">
    <name type="scientific">Ramularia collo-cygni</name>
    <dbReference type="NCBI Taxonomy" id="112498"/>
    <lineage>
        <taxon>Eukaryota</taxon>
        <taxon>Fungi</taxon>
        <taxon>Dikarya</taxon>
        <taxon>Ascomycota</taxon>
        <taxon>Pezizomycotina</taxon>
        <taxon>Dothideomycetes</taxon>
        <taxon>Dothideomycetidae</taxon>
        <taxon>Mycosphaerellales</taxon>
        <taxon>Mycosphaerellaceae</taxon>
        <taxon>Ramularia</taxon>
    </lineage>
</organism>
<protein>
    <submittedName>
        <fullName evidence="1">Uncharacterized protein</fullName>
    </submittedName>
</protein>